<name>A0A1Y4MJG2_9FIRM</name>
<proteinExistence type="predicted"/>
<feature type="domain" description="Dit-like phage tail protein N-terminal" evidence="2">
    <location>
        <begin position="24"/>
        <end position="129"/>
    </location>
</feature>
<dbReference type="InterPro" id="IPR048494">
    <property type="entry name" value="Dit-like_N"/>
</dbReference>
<comment type="caution">
    <text evidence="3">The sequence shown here is derived from an EMBL/GenBank/DDBJ whole genome shotgun (WGS) entry which is preliminary data.</text>
</comment>
<dbReference type="Pfam" id="PF21821">
    <property type="entry name" value="Dit_like"/>
    <property type="match status" value="1"/>
</dbReference>
<sequence>MAYTITGRKSGSVRFEPDTIGNIQSEAVSMSSKVTSNPIENGADINDHVVKDPVKFSISGTIIGGQQGQQTLQTMRDRRDIVTYTGRVRIANLVITSLSFDYGAKNAKGCTFKVSFQQVNISSSEVVEVGAMPMMTQQDTGKPTSYSTAQTKKTSSDGLKTTVSETISSSAYAAYVNSYNSKPASSSGPATRATASYNGVS</sequence>
<evidence type="ECO:0000313" key="3">
    <source>
        <dbReference type="EMBL" id="OUP68887.1"/>
    </source>
</evidence>
<feature type="region of interest" description="Disordered" evidence="1">
    <location>
        <begin position="136"/>
        <end position="160"/>
    </location>
</feature>
<organism evidence="3 4">
    <name type="scientific">Anaerotruncus colihominis</name>
    <dbReference type="NCBI Taxonomy" id="169435"/>
    <lineage>
        <taxon>Bacteria</taxon>
        <taxon>Bacillati</taxon>
        <taxon>Bacillota</taxon>
        <taxon>Clostridia</taxon>
        <taxon>Eubacteriales</taxon>
        <taxon>Oscillospiraceae</taxon>
        <taxon>Anaerotruncus</taxon>
    </lineage>
</organism>
<feature type="compositionally biased region" description="Polar residues" evidence="1">
    <location>
        <begin position="182"/>
        <end position="201"/>
    </location>
</feature>
<dbReference type="AlphaFoldDB" id="A0A1Y4MJG2"/>
<dbReference type="Proteomes" id="UP000196386">
    <property type="component" value="Unassembled WGS sequence"/>
</dbReference>
<dbReference type="RefSeq" id="WP_087301547.1">
    <property type="nucleotide sequence ID" value="NZ_NFKP01000013.1"/>
</dbReference>
<protein>
    <recommendedName>
        <fullName evidence="2">Dit-like phage tail protein N-terminal domain-containing protein</fullName>
    </recommendedName>
</protein>
<evidence type="ECO:0000259" key="2">
    <source>
        <dbReference type="Pfam" id="PF21821"/>
    </source>
</evidence>
<evidence type="ECO:0000313" key="4">
    <source>
        <dbReference type="Proteomes" id="UP000196386"/>
    </source>
</evidence>
<reference evidence="4" key="1">
    <citation type="submission" date="2017-04" db="EMBL/GenBank/DDBJ databases">
        <title>Function of individual gut microbiota members based on whole genome sequencing of pure cultures obtained from chicken caecum.</title>
        <authorList>
            <person name="Medvecky M."/>
            <person name="Cejkova D."/>
            <person name="Polansky O."/>
            <person name="Karasova D."/>
            <person name="Kubasova T."/>
            <person name="Cizek A."/>
            <person name="Rychlik I."/>
        </authorList>
    </citation>
    <scope>NUCLEOTIDE SEQUENCE [LARGE SCALE GENOMIC DNA]</scope>
    <source>
        <strain evidence="4">An175</strain>
    </source>
</reference>
<dbReference type="EMBL" id="NFKP01000013">
    <property type="protein sequence ID" value="OUP68887.1"/>
    <property type="molecule type" value="Genomic_DNA"/>
</dbReference>
<feature type="region of interest" description="Disordered" evidence="1">
    <location>
        <begin position="179"/>
        <end position="201"/>
    </location>
</feature>
<gene>
    <name evidence="3" type="ORF">B5F11_11070</name>
</gene>
<evidence type="ECO:0000256" key="1">
    <source>
        <dbReference type="SAM" id="MobiDB-lite"/>
    </source>
</evidence>
<accession>A0A1Y4MJG2</accession>